<dbReference type="EMBL" id="KB305308">
    <property type="protein sequence ID" value="ELU01201.1"/>
    <property type="molecule type" value="Genomic_DNA"/>
</dbReference>
<keyword evidence="1" id="KW-0479">Metal-binding</keyword>
<keyword evidence="1" id="KW-0863">Zinc-finger</keyword>
<dbReference type="PROSITE" id="PS50157">
    <property type="entry name" value="ZINC_FINGER_C2H2_2"/>
    <property type="match status" value="1"/>
</dbReference>
<feature type="region of interest" description="Disordered" evidence="2">
    <location>
        <begin position="70"/>
        <end position="109"/>
    </location>
</feature>
<dbReference type="EMBL" id="AMQN01009382">
    <property type="status" value="NOT_ANNOTATED_CDS"/>
    <property type="molecule type" value="Genomic_DNA"/>
</dbReference>
<dbReference type="HOGENOM" id="CLU_710273_0_0_1"/>
<dbReference type="AlphaFoldDB" id="R7U4Z8"/>
<dbReference type="GO" id="GO:0008270">
    <property type="term" value="F:zinc ion binding"/>
    <property type="evidence" value="ECO:0007669"/>
    <property type="project" value="UniProtKB-KW"/>
</dbReference>
<feature type="domain" description="C2H2-type" evidence="3">
    <location>
        <begin position="27"/>
        <end position="54"/>
    </location>
</feature>
<dbReference type="EnsemblMetazoa" id="CapteT205775">
    <property type="protein sequence ID" value="CapteP205775"/>
    <property type="gene ID" value="CapteG205775"/>
</dbReference>
<evidence type="ECO:0000259" key="3">
    <source>
        <dbReference type="PROSITE" id="PS50157"/>
    </source>
</evidence>
<evidence type="ECO:0000313" key="5">
    <source>
        <dbReference type="EnsemblMetazoa" id="CapteP205775"/>
    </source>
</evidence>
<dbReference type="Proteomes" id="UP000014760">
    <property type="component" value="Unassembled WGS sequence"/>
</dbReference>
<reference evidence="4 6" key="2">
    <citation type="journal article" date="2013" name="Nature">
        <title>Insights into bilaterian evolution from three spiralian genomes.</title>
        <authorList>
            <person name="Simakov O."/>
            <person name="Marletaz F."/>
            <person name="Cho S.J."/>
            <person name="Edsinger-Gonzales E."/>
            <person name="Havlak P."/>
            <person name="Hellsten U."/>
            <person name="Kuo D.H."/>
            <person name="Larsson T."/>
            <person name="Lv J."/>
            <person name="Arendt D."/>
            <person name="Savage R."/>
            <person name="Osoegawa K."/>
            <person name="de Jong P."/>
            <person name="Grimwood J."/>
            <person name="Chapman J.A."/>
            <person name="Shapiro H."/>
            <person name="Aerts A."/>
            <person name="Otillar R.P."/>
            <person name="Terry A.Y."/>
            <person name="Boore J.L."/>
            <person name="Grigoriev I.V."/>
            <person name="Lindberg D.R."/>
            <person name="Seaver E.C."/>
            <person name="Weisblat D.A."/>
            <person name="Putnam N.H."/>
            <person name="Rokhsar D.S."/>
        </authorList>
    </citation>
    <scope>NUCLEOTIDE SEQUENCE</scope>
    <source>
        <strain evidence="4 6">I ESC-2004</strain>
    </source>
</reference>
<gene>
    <name evidence="4" type="ORF">CAPTEDRAFT_205775</name>
</gene>
<reference evidence="5" key="3">
    <citation type="submission" date="2015-06" db="UniProtKB">
        <authorList>
            <consortium name="EnsemblMetazoa"/>
        </authorList>
    </citation>
    <scope>IDENTIFICATION</scope>
</reference>
<proteinExistence type="predicted"/>
<sequence length="389" mass="43116">MYIVRGNFKHTECIPHAPRKMAERQYYACRTCTEVFGSSSGLRTHEAECRGKRLKRCYELAVGNLTDTSLVKTEDITPPTTPDSPSPTTLDSPSPTTPDSPSPGLSGHTFKVGVYESHVDQNEAVESEKKDHARALPSETTLATMIRKTAQQFQNFGFEWPQDIPRAVGIPLLGRTGSATGLCVFLRLTVDQRLSKPDFLIIEFNLTPSKRVCEEGFRSASRFRLHQAACKSKKLKRCYELAQENKTTYKNMACAMDHLGSASRLLEFSIRGQMPCVEGISTRDHNLLNECPVSTVSVTLPHIVKMVETTLLVTATGEDITERCLNGSLASTTLSAGTFLVDTSRDCTIFSSNAWTYAVGHVTTDQHEIADSSFLKEFSLNPTYKNMIL</sequence>
<keyword evidence="1" id="KW-0862">Zinc</keyword>
<name>R7U4Z8_CAPTE</name>
<evidence type="ECO:0000313" key="6">
    <source>
        <dbReference type="Proteomes" id="UP000014760"/>
    </source>
</evidence>
<evidence type="ECO:0000256" key="1">
    <source>
        <dbReference type="PROSITE-ProRule" id="PRU00042"/>
    </source>
</evidence>
<accession>R7U4Z8</accession>
<protein>
    <recommendedName>
        <fullName evidence="3">C2H2-type domain-containing protein</fullName>
    </recommendedName>
</protein>
<keyword evidence="6" id="KW-1185">Reference proteome</keyword>
<evidence type="ECO:0000256" key="2">
    <source>
        <dbReference type="SAM" id="MobiDB-lite"/>
    </source>
</evidence>
<evidence type="ECO:0000313" key="4">
    <source>
        <dbReference type="EMBL" id="ELU01201.1"/>
    </source>
</evidence>
<dbReference type="InterPro" id="IPR013087">
    <property type="entry name" value="Znf_C2H2_type"/>
</dbReference>
<reference evidence="6" key="1">
    <citation type="submission" date="2012-12" db="EMBL/GenBank/DDBJ databases">
        <authorList>
            <person name="Hellsten U."/>
            <person name="Grimwood J."/>
            <person name="Chapman J.A."/>
            <person name="Shapiro H."/>
            <person name="Aerts A."/>
            <person name="Otillar R.P."/>
            <person name="Terry A.Y."/>
            <person name="Boore J.L."/>
            <person name="Simakov O."/>
            <person name="Marletaz F."/>
            <person name="Cho S.-J."/>
            <person name="Edsinger-Gonzales E."/>
            <person name="Havlak P."/>
            <person name="Kuo D.-H."/>
            <person name="Larsson T."/>
            <person name="Lv J."/>
            <person name="Arendt D."/>
            <person name="Savage R."/>
            <person name="Osoegawa K."/>
            <person name="de Jong P."/>
            <person name="Lindberg D.R."/>
            <person name="Seaver E.C."/>
            <person name="Weisblat D.A."/>
            <person name="Putnam N.H."/>
            <person name="Grigoriev I.V."/>
            <person name="Rokhsar D.S."/>
        </authorList>
    </citation>
    <scope>NUCLEOTIDE SEQUENCE</scope>
    <source>
        <strain evidence="6">I ESC-2004</strain>
    </source>
</reference>
<organism evidence="4">
    <name type="scientific">Capitella teleta</name>
    <name type="common">Polychaete worm</name>
    <dbReference type="NCBI Taxonomy" id="283909"/>
    <lineage>
        <taxon>Eukaryota</taxon>
        <taxon>Metazoa</taxon>
        <taxon>Spiralia</taxon>
        <taxon>Lophotrochozoa</taxon>
        <taxon>Annelida</taxon>
        <taxon>Polychaeta</taxon>
        <taxon>Sedentaria</taxon>
        <taxon>Scolecida</taxon>
        <taxon>Capitellidae</taxon>
        <taxon>Capitella</taxon>
    </lineage>
</organism>